<sequence>MRVFTLFIKYQSGAHYCGVYPTLEYLYDVLGEMADDGTLDTTEIPELSSIRNGINDEIDDFYHEFSNGAWIHVQETSKHLVGVMIAKYESQRGDYILDDEYTRQAHKDAQIRRETKGYY</sequence>
<name>Q1Q5C6_KUEST</name>
<organism evidence="1">
    <name type="scientific">Kuenenia stuttgartiensis</name>
    <dbReference type="NCBI Taxonomy" id="174633"/>
    <lineage>
        <taxon>Bacteria</taxon>
        <taxon>Pseudomonadati</taxon>
        <taxon>Planctomycetota</taxon>
        <taxon>Candidatus Brocadiia</taxon>
        <taxon>Candidatus Brocadiales</taxon>
        <taxon>Candidatus Brocadiaceae</taxon>
        <taxon>Candidatus Kuenenia</taxon>
    </lineage>
</organism>
<dbReference type="RefSeq" id="WP_169704385.1">
    <property type="nucleotide sequence ID" value="NZ_OCTL01000150.1"/>
</dbReference>
<dbReference type="AlphaFoldDB" id="Q1Q5C6"/>
<evidence type="ECO:0000313" key="1">
    <source>
        <dbReference type="EMBL" id="CAJ75219.1"/>
    </source>
</evidence>
<gene>
    <name evidence="1" type="ORF">kuste4457</name>
</gene>
<accession>Q1Q5C6</accession>
<protein>
    <submittedName>
        <fullName evidence="1">Uncharacterized protein</fullName>
    </submittedName>
</protein>
<reference evidence="1" key="1">
    <citation type="journal article" date="2006" name="Nature">
        <title>Deciphering the evolution and metabolism of an anammox bacterium from a community genome.</title>
        <authorList>
            <person name="Strous M."/>
            <person name="Pelletier E."/>
            <person name="Mangenot S."/>
            <person name="Rattei T."/>
            <person name="Lehner A."/>
            <person name="Taylor M.W."/>
            <person name="Horn M."/>
            <person name="Daims H."/>
            <person name="Bartol-Mavel D."/>
            <person name="Wincker P."/>
            <person name="Barbe V."/>
            <person name="Fonknechten N."/>
            <person name="Vallenet D."/>
            <person name="Segurens B."/>
            <person name="Schenowitz-Truong C."/>
            <person name="Medigue C."/>
            <person name="Collingro A."/>
            <person name="Snel B."/>
            <person name="Dutilh B.E."/>
            <person name="OpDenCamp H.J.M."/>
            <person name="vanDerDrift C."/>
            <person name="Cirpus I."/>
            <person name="vanDePas-Schoonen K.T."/>
            <person name="Harhangi H.R."/>
            <person name="vanNiftrik L."/>
            <person name="Schmid M."/>
            <person name="Keltjens J."/>
            <person name="vanDeVossenberg J."/>
            <person name="Kartal B."/>
            <person name="Meier H."/>
            <person name="Frishman D."/>
            <person name="Huynen M.A."/>
            <person name="Mewes H."/>
            <person name="Weissenbach J."/>
            <person name="Jetten M.S.M."/>
            <person name="Wagner M."/>
            <person name="LePaslier D."/>
        </authorList>
    </citation>
    <scope>NUCLEOTIDE SEQUENCE</scope>
</reference>
<proteinExistence type="predicted"/>
<reference evidence="1" key="2">
    <citation type="submission" date="2006-01" db="EMBL/GenBank/DDBJ databases">
        <authorList>
            <person name="Genoscope"/>
        </authorList>
    </citation>
    <scope>NUCLEOTIDE SEQUENCE</scope>
</reference>
<dbReference type="EMBL" id="CT573071">
    <property type="protein sequence ID" value="CAJ75219.1"/>
    <property type="molecule type" value="Genomic_DNA"/>
</dbReference>